<dbReference type="EMBL" id="JAPUUL010000129">
    <property type="protein sequence ID" value="KAJ8132438.1"/>
    <property type="molecule type" value="Genomic_DNA"/>
</dbReference>
<accession>A0ACC2JY61</accession>
<proteinExistence type="predicted"/>
<gene>
    <name evidence="1" type="ORF">O1611_g1190</name>
</gene>
<reference evidence="1" key="1">
    <citation type="submission" date="2022-12" db="EMBL/GenBank/DDBJ databases">
        <title>Genome Sequence of Lasiodiplodia mahajangana.</title>
        <authorList>
            <person name="Buettner E."/>
        </authorList>
    </citation>
    <scope>NUCLEOTIDE SEQUENCE</scope>
    <source>
        <strain evidence="1">VT137</strain>
    </source>
</reference>
<sequence length="269" mass="30469">MATEEAPAATESQTPKEAFNSKEALTSGKAPAPEEAPDPEDSPASEEKPAPEEKSAANEQPASEEKSAPEEERSPETPAPETPTPETPTPEALASEIPPIEETPTLALTKYLNLPDEIMLKILNRIPDYHWPEAWSIVRRISRTWKFEAELLFQQRYLSSMTIIVSNCEFYFDTEKEEGKQAFFKSKQRDIADGEWQLITRRLALGYSTGNSYMYMISFPKLGVINDTAFVDLIVNSETRSFSFQWVPTVSKLFREETKIRKTIRARVE</sequence>
<keyword evidence="2" id="KW-1185">Reference proteome</keyword>
<name>A0ACC2JY61_9PEZI</name>
<comment type="caution">
    <text evidence="1">The sequence shown here is derived from an EMBL/GenBank/DDBJ whole genome shotgun (WGS) entry which is preliminary data.</text>
</comment>
<organism evidence="1 2">
    <name type="scientific">Lasiodiplodia mahajangana</name>
    <dbReference type="NCBI Taxonomy" id="1108764"/>
    <lineage>
        <taxon>Eukaryota</taxon>
        <taxon>Fungi</taxon>
        <taxon>Dikarya</taxon>
        <taxon>Ascomycota</taxon>
        <taxon>Pezizomycotina</taxon>
        <taxon>Dothideomycetes</taxon>
        <taxon>Dothideomycetes incertae sedis</taxon>
        <taxon>Botryosphaeriales</taxon>
        <taxon>Botryosphaeriaceae</taxon>
        <taxon>Lasiodiplodia</taxon>
    </lineage>
</organism>
<evidence type="ECO:0000313" key="2">
    <source>
        <dbReference type="Proteomes" id="UP001153332"/>
    </source>
</evidence>
<protein>
    <submittedName>
        <fullName evidence="1">Uncharacterized protein</fullName>
    </submittedName>
</protein>
<dbReference type="Proteomes" id="UP001153332">
    <property type="component" value="Unassembled WGS sequence"/>
</dbReference>
<evidence type="ECO:0000313" key="1">
    <source>
        <dbReference type="EMBL" id="KAJ8132438.1"/>
    </source>
</evidence>